<proteinExistence type="predicted"/>
<gene>
    <name evidence="2" type="ORF">ACFSQJ_00140</name>
</gene>
<protein>
    <submittedName>
        <fullName evidence="2">Uncharacterized protein</fullName>
    </submittedName>
</protein>
<keyword evidence="1" id="KW-0472">Membrane</keyword>
<dbReference type="RefSeq" id="WP_377764722.1">
    <property type="nucleotide sequence ID" value="NZ_JBHULB010000001.1"/>
</dbReference>
<feature type="transmembrane region" description="Helical" evidence="1">
    <location>
        <begin position="21"/>
        <end position="40"/>
    </location>
</feature>
<reference evidence="3" key="1">
    <citation type="journal article" date="2019" name="Int. J. Syst. Evol. Microbiol.">
        <title>The Global Catalogue of Microorganisms (GCM) 10K type strain sequencing project: providing services to taxonomists for standard genome sequencing and annotation.</title>
        <authorList>
            <consortium name="The Broad Institute Genomics Platform"/>
            <consortium name="The Broad Institute Genome Sequencing Center for Infectious Disease"/>
            <person name="Wu L."/>
            <person name="Ma J."/>
        </authorList>
    </citation>
    <scope>NUCLEOTIDE SEQUENCE [LARGE SCALE GENOMIC DNA]</scope>
    <source>
        <strain evidence="3">KCTC 52368</strain>
    </source>
</reference>
<accession>A0ABW5MSH3</accession>
<keyword evidence="1" id="KW-1133">Transmembrane helix</keyword>
<dbReference type="Proteomes" id="UP001597526">
    <property type="component" value="Unassembled WGS sequence"/>
</dbReference>
<feature type="transmembrane region" description="Helical" evidence="1">
    <location>
        <begin position="60"/>
        <end position="82"/>
    </location>
</feature>
<comment type="caution">
    <text evidence="2">The sequence shown here is derived from an EMBL/GenBank/DDBJ whole genome shotgun (WGS) entry which is preliminary data.</text>
</comment>
<feature type="transmembrane region" description="Helical" evidence="1">
    <location>
        <begin position="179"/>
        <end position="202"/>
    </location>
</feature>
<name>A0ABW5MSH3_9FLAO</name>
<evidence type="ECO:0000313" key="3">
    <source>
        <dbReference type="Proteomes" id="UP001597526"/>
    </source>
</evidence>
<evidence type="ECO:0000313" key="2">
    <source>
        <dbReference type="EMBL" id="MFD2585318.1"/>
    </source>
</evidence>
<evidence type="ECO:0000256" key="1">
    <source>
        <dbReference type="SAM" id="Phobius"/>
    </source>
</evidence>
<keyword evidence="3" id="KW-1185">Reference proteome</keyword>
<feature type="transmembrane region" description="Helical" evidence="1">
    <location>
        <begin position="135"/>
        <end position="159"/>
    </location>
</feature>
<organism evidence="2 3">
    <name type="scientific">Croceitalea marina</name>
    <dbReference type="NCBI Taxonomy" id="1775166"/>
    <lineage>
        <taxon>Bacteria</taxon>
        <taxon>Pseudomonadati</taxon>
        <taxon>Bacteroidota</taxon>
        <taxon>Flavobacteriia</taxon>
        <taxon>Flavobacteriales</taxon>
        <taxon>Flavobacteriaceae</taxon>
        <taxon>Croceitalea</taxon>
    </lineage>
</organism>
<feature type="transmembrane region" description="Helical" evidence="1">
    <location>
        <begin position="243"/>
        <end position="262"/>
    </location>
</feature>
<keyword evidence="1" id="KW-0812">Transmembrane</keyword>
<dbReference type="EMBL" id="JBHULB010000001">
    <property type="protein sequence ID" value="MFD2585318.1"/>
    <property type="molecule type" value="Genomic_DNA"/>
</dbReference>
<feature type="transmembrane region" description="Helical" evidence="1">
    <location>
        <begin position="214"/>
        <end position="231"/>
    </location>
</feature>
<sequence>MSNDYNSSSFKKLLDKLQQESWQLELLISGFAIFGLFQVMNPLKEELMKAIGNDDFIYRFFIQTVYPALSILLVVLLVHVILRGVWIGALGLRYVSNEIDYDELQYSKKFTDHLTKKVGSFDRYISRLENICSTLFAIAFLMIFYFMAYMLIIGFYILVSNLVELTDIFSSEQQVIFNVYWAFFYFSFALLIFIDFIGMGILKKGNLRPKIYYPVYRFFSIITLSFLYRPLVYNFLDQKRTKWLATFILPAYLLISFLLSSFSKQHSNYLTTTGDSSAIYANKGNYEDVIDNSEDLIDFATIPSKIITTSYLPLKIPFTTFKENAVFEKDSTLKPNKDERGYGFNGKSMSIPGLTLSIGNNKDVEQQKKYLNVVNNMYEVLIDSTIVEKEFIYTTNSNGRLQFETFLDISTIGKGKHLLHIVGPAGDNELFKKKIKIDTLVTIPFWHYKD</sequence>